<gene>
    <name evidence="1" type="ORF">ACFO4E_15620</name>
</gene>
<sequence>MEITLIEAWDKRWDGKQLTNYSIHGMSVLWAARIGKLLMFLAGTTIVLDRIGPERLKTWGCTFTGTQKEAGYISHPLVRVSGDDFDLVVRID</sequence>
<reference evidence="2" key="1">
    <citation type="journal article" date="2019" name="Int. J. Syst. Evol. Microbiol.">
        <title>The Global Catalogue of Microorganisms (GCM) 10K type strain sequencing project: providing services to taxonomists for standard genome sequencing and annotation.</title>
        <authorList>
            <consortium name="The Broad Institute Genomics Platform"/>
            <consortium name="The Broad Institute Genome Sequencing Center for Infectious Disease"/>
            <person name="Wu L."/>
            <person name="Ma J."/>
        </authorList>
    </citation>
    <scope>NUCLEOTIDE SEQUENCE [LARGE SCALE GENOMIC DNA]</scope>
    <source>
        <strain evidence="2">XZYJ18</strain>
    </source>
</reference>
<evidence type="ECO:0000313" key="2">
    <source>
        <dbReference type="Proteomes" id="UP001595923"/>
    </source>
</evidence>
<keyword evidence="2" id="KW-1185">Reference proteome</keyword>
<protein>
    <submittedName>
        <fullName evidence="1">Uncharacterized protein</fullName>
    </submittedName>
</protein>
<comment type="caution">
    <text evidence="1">The sequence shown here is derived from an EMBL/GenBank/DDBJ whole genome shotgun (WGS) entry which is preliminary data.</text>
</comment>
<proteinExistence type="predicted"/>
<name>A0ABV9DWX8_9ACTN</name>
<dbReference type="EMBL" id="JBHSFQ010000014">
    <property type="protein sequence ID" value="MFC4563291.1"/>
    <property type="molecule type" value="Genomic_DNA"/>
</dbReference>
<accession>A0ABV9DWX8</accession>
<dbReference type="RefSeq" id="WP_378575319.1">
    <property type="nucleotide sequence ID" value="NZ_JBHSFQ010000014.1"/>
</dbReference>
<organism evidence="1 2">
    <name type="scientific">Nocardiopsis mangrovi</name>
    <dbReference type="NCBI Taxonomy" id="1179818"/>
    <lineage>
        <taxon>Bacteria</taxon>
        <taxon>Bacillati</taxon>
        <taxon>Actinomycetota</taxon>
        <taxon>Actinomycetes</taxon>
        <taxon>Streptosporangiales</taxon>
        <taxon>Nocardiopsidaceae</taxon>
        <taxon>Nocardiopsis</taxon>
    </lineage>
</organism>
<evidence type="ECO:0000313" key="1">
    <source>
        <dbReference type="EMBL" id="MFC4563291.1"/>
    </source>
</evidence>
<dbReference type="Proteomes" id="UP001595923">
    <property type="component" value="Unassembled WGS sequence"/>
</dbReference>